<feature type="compositionally biased region" description="Basic and acidic residues" evidence="1">
    <location>
        <begin position="301"/>
        <end position="311"/>
    </location>
</feature>
<evidence type="ECO:0000256" key="1">
    <source>
        <dbReference type="SAM" id="MobiDB-lite"/>
    </source>
</evidence>
<accession>A0A2P4YV21</accession>
<feature type="compositionally biased region" description="Acidic residues" evidence="1">
    <location>
        <begin position="175"/>
        <end position="198"/>
    </location>
</feature>
<protein>
    <submittedName>
        <fullName evidence="2">Uncharacterized protein</fullName>
    </submittedName>
</protein>
<gene>
    <name evidence="2" type="ORF">PHPALM_355</name>
</gene>
<feature type="compositionally biased region" description="Polar residues" evidence="1">
    <location>
        <begin position="200"/>
        <end position="209"/>
    </location>
</feature>
<dbReference type="Proteomes" id="UP000237271">
    <property type="component" value="Unassembled WGS sequence"/>
</dbReference>
<comment type="caution">
    <text evidence="2">The sequence shown here is derived from an EMBL/GenBank/DDBJ whole genome shotgun (WGS) entry which is preliminary data.</text>
</comment>
<sequence length="341" mass="37664">MSWEQETMMFGMTKDGTEVLRAGHNHQLWTFNVHNISTFDEFIRDGDLDDDGSDSEASQHAECDVDSVCDDSNVEMQSVATSADDLDEAEQVLWNNTVQNSVLSDVDGSNQNSDLAEKDQQLWEDILQNSSPPDYDDACETQEGGIAEAYEAQEGEDVGSVADDAASIDAQAESEVSDDIESDIDEHEDETGALEDEPAGTSSQVSDLTTVPEETKRDLQDDDEYDYLFDPSDVREAELSSGASGDGSERPAHAENGALAIPSEMLLIGKVHPRDEEICRMRDRKRTKVGAKLAAATSRPGLREVPKNHKPERFEDAQRSRLFTQIAVEMVDYVRVTSKFL</sequence>
<dbReference type="EMBL" id="NCKW01000038">
    <property type="protein sequence ID" value="POM81639.1"/>
    <property type="molecule type" value="Genomic_DNA"/>
</dbReference>
<dbReference type="OrthoDB" id="125830at2759"/>
<evidence type="ECO:0000313" key="2">
    <source>
        <dbReference type="EMBL" id="POM81639.1"/>
    </source>
</evidence>
<feature type="region of interest" description="Disordered" evidence="1">
    <location>
        <begin position="289"/>
        <end position="311"/>
    </location>
</feature>
<reference evidence="2 3" key="1">
    <citation type="journal article" date="2017" name="Genome Biol. Evol.">
        <title>Phytophthora megakarya and P. palmivora, closely related causal agents of cacao black pod rot, underwent increases in genome sizes and gene numbers by different mechanisms.</title>
        <authorList>
            <person name="Ali S.S."/>
            <person name="Shao J."/>
            <person name="Lary D.J."/>
            <person name="Kronmiller B."/>
            <person name="Shen D."/>
            <person name="Strem M.D."/>
            <person name="Amoako-Attah I."/>
            <person name="Akrofi A.Y."/>
            <person name="Begoude B.A."/>
            <person name="Ten Hoopen G.M."/>
            <person name="Coulibaly K."/>
            <person name="Kebe B.I."/>
            <person name="Melnick R.L."/>
            <person name="Guiltinan M.J."/>
            <person name="Tyler B.M."/>
            <person name="Meinhardt L.W."/>
            <person name="Bailey B.A."/>
        </authorList>
    </citation>
    <scope>NUCLEOTIDE SEQUENCE [LARGE SCALE GENOMIC DNA]</scope>
    <source>
        <strain evidence="3">sbr112.9</strain>
    </source>
</reference>
<evidence type="ECO:0000313" key="3">
    <source>
        <dbReference type="Proteomes" id="UP000237271"/>
    </source>
</evidence>
<dbReference type="AlphaFoldDB" id="A0A2P4YV21"/>
<name>A0A2P4YV21_9STRA</name>
<organism evidence="2 3">
    <name type="scientific">Phytophthora palmivora</name>
    <dbReference type="NCBI Taxonomy" id="4796"/>
    <lineage>
        <taxon>Eukaryota</taxon>
        <taxon>Sar</taxon>
        <taxon>Stramenopiles</taxon>
        <taxon>Oomycota</taxon>
        <taxon>Peronosporomycetes</taxon>
        <taxon>Peronosporales</taxon>
        <taxon>Peronosporaceae</taxon>
        <taxon>Phytophthora</taxon>
    </lineage>
</organism>
<proteinExistence type="predicted"/>
<keyword evidence="3" id="KW-1185">Reference proteome</keyword>
<feature type="region of interest" description="Disordered" evidence="1">
    <location>
        <begin position="164"/>
        <end position="259"/>
    </location>
</feature>